<dbReference type="SUPFAM" id="SSF90112">
    <property type="entry name" value="Neurotransmitter-gated ion-channel transmembrane pore"/>
    <property type="match status" value="1"/>
</dbReference>
<feature type="transmembrane region" description="Helical" evidence="6">
    <location>
        <begin position="242"/>
        <end position="264"/>
    </location>
</feature>
<dbReference type="GO" id="GO:0016020">
    <property type="term" value="C:membrane"/>
    <property type="evidence" value="ECO:0007669"/>
    <property type="project" value="UniProtKB-SubCell"/>
</dbReference>
<keyword evidence="2 6" id="KW-0812">Transmembrane</keyword>
<dbReference type="Pfam" id="PF02932">
    <property type="entry name" value="Neur_chan_memb"/>
    <property type="match status" value="1"/>
</dbReference>
<dbReference type="GO" id="GO:0004888">
    <property type="term" value="F:transmembrane signaling receptor activity"/>
    <property type="evidence" value="ECO:0007669"/>
    <property type="project" value="InterPro"/>
</dbReference>
<dbReference type="OrthoDB" id="5809364at2759"/>
<protein>
    <submittedName>
        <fullName evidence="11 12">Acetylcholine receptor subunit beta-like</fullName>
    </submittedName>
</protein>
<evidence type="ECO:0000259" key="8">
    <source>
        <dbReference type="Pfam" id="PF02931"/>
    </source>
</evidence>
<feature type="domain" description="Neurotransmitter-gated ion-channel ligand-binding" evidence="8">
    <location>
        <begin position="24"/>
        <end position="239"/>
    </location>
</feature>
<dbReference type="Gene3D" id="1.20.58.390">
    <property type="entry name" value="Neurotransmitter-gated ion-channel transmembrane domain"/>
    <property type="match status" value="1"/>
</dbReference>
<sequence length="420" mass="46808">MNLAVSLLLLLSPVVGSSPWNDEARLVGELLGRSEYDTSTRPVRNASRAVRVALGVDVFTVQNLDSKEQKITVVSAFNMKWQDERLQWDPDVYGGLEYLSLAAERVWYPRLRILNALEETRLIKDETEVFVTSEGVLYITNSLIHQTQCHLDQKAFPFDVQNCNYLVGTVNAPSDSLTIEASEVDEPREGVRAAASWRLEYLRVSNTKAPTCIDANGAATTVQCHRTSMADVTLTLRRESTYYVYSAFVPCTILTLLASVIFWLPTECGERLSFGISILFGFVIFQLLVQDSLSEAGVEKPPVLIRYVLFNFVLVGVAVMVTAISIALHHKGSAQETSGGSALCKSCQSKVEVGVEVPHRTPHDGTEDHARDSEEKLRSRKKEARNWKRVARYLDRVSFVTFYVAFTIFVSVIGVEVNGS</sequence>
<dbReference type="PANTHER" id="PTHR18945">
    <property type="entry name" value="NEUROTRANSMITTER GATED ION CHANNEL"/>
    <property type="match status" value="1"/>
</dbReference>
<feature type="domain" description="Neurotransmitter-gated ion-channel transmembrane" evidence="9">
    <location>
        <begin position="249"/>
        <end position="336"/>
    </location>
</feature>
<feature type="transmembrane region" description="Helical" evidence="6">
    <location>
        <begin position="397"/>
        <end position="415"/>
    </location>
</feature>
<keyword evidence="10" id="KW-1185">Reference proteome</keyword>
<evidence type="ECO:0000256" key="1">
    <source>
        <dbReference type="ARBA" id="ARBA00004141"/>
    </source>
</evidence>
<feature type="compositionally biased region" description="Basic and acidic residues" evidence="5">
    <location>
        <begin position="358"/>
        <end position="377"/>
    </location>
</feature>
<evidence type="ECO:0000256" key="2">
    <source>
        <dbReference type="ARBA" id="ARBA00022692"/>
    </source>
</evidence>
<proteinExistence type="predicted"/>
<evidence type="ECO:0000313" key="12">
    <source>
        <dbReference type="RefSeq" id="XP_022085385.1"/>
    </source>
</evidence>
<dbReference type="InterPro" id="IPR036734">
    <property type="entry name" value="Neur_chan_lig-bd_sf"/>
</dbReference>
<comment type="subcellular location">
    <subcellularLocation>
        <location evidence="1">Membrane</location>
        <topology evidence="1">Multi-pass membrane protein</topology>
    </subcellularLocation>
</comment>
<evidence type="ECO:0000313" key="10">
    <source>
        <dbReference type="Proteomes" id="UP000694845"/>
    </source>
</evidence>
<feature type="chain" id="PRO_5044665485" evidence="7">
    <location>
        <begin position="18"/>
        <end position="420"/>
    </location>
</feature>
<keyword evidence="4 6" id="KW-0472">Membrane</keyword>
<dbReference type="CDD" id="cd18989">
    <property type="entry name" value="LGIC_ECD_cation"/>
    <property type="match status" value="1"/>
</dbReference>
<dbReference type="PRINTS" id="PR00252">
    <property type="entry name" value="NRIONCHANNEL"/>
</dbReference>
<dbReference type="AlphaFoldDB" id="A0A8B7XWY2"/>
<dbReference type="InterPro" id="IPR006029">
    <property type="entry name" value="Neurotrans-gated_channel_TM"/>
</dbReference>
<dbReference type="GO" id="GO:0005230">
    <property type="term" value="F:extracellular ligand-gated monoatomic ion channel activity"/>
    <property type="evidence" value="ECO:0007669"/>
    <property type="project" value="InterPro"/>
</dbReference>
<evidence type="ECO:0000256" key="6">
    <source>
        <dbReference type="SAM" id="Phobius"/>
    </source>
</evidence>
<name>A0A8B7XWY2_ACAPL</name>
<feature type="signal peptide" evidence="7">
    <location>
        <begin position="1"/>
        <end position="17"/>
    </location>
</feature>
<dbReference type="KEGG" id="aplc:110976432"/>
<dbReference type="InterPro" id="IPR036719">
    <property type="entry name" value="Neuro-gated_channel_TM_sf"/>
</dbReference>
<evidence type="ECO:0000256" key="7">
    <source>
        <dbReference type="SAM" id="SignalP"/>
    </source>
</evidence>
<organism evidence="10 11">
    <name type="scientific">Acanthaster planci</name>
    <name type="common">Crown-of-thorns starfish</name>
    <dbReference type="NCBI Taxonomy" id="133434"/>
    <lineage>
        <taxon>Eukaryota</taxon>
        <taxon>Metazoa</taxon>
        <taxon>Echinodermata</taxon>
        <taxon>Eleutherozoa</taxon>
        <taxon>Asterozoa</taxon>
        <taxon>Asteroidea</taxon>
        <taxon>Valvatacea</taxon>
        <taxon>Valvatida</taxon>
        <taxon>Acanthasteridae</taxon>
        <taxon>Acanthaster</taxon>
    </lineage>
</organism>
<evidence type="ECO:0000256" key="3">
    <source>
        <dbReference type="ARBA" id="ARBA00022989"/>
    </source>
</evidence>
<reference evidence="11 12" key="1">
    <citation type="submission" date="2025-04" db="UniProtKB">
        <authorList>
            <consortium name="RefSeq"/>
        </authorList>
    </citation>
    <scope>IDENTIFICATION</scope>
</reference>
<dbReference type="Pfam" id="PF02931">
    <property type="entry name" value="Neur_chan_LBD"/>
    <property type="match status" value="1"/>
</dbReference>
<dbReference type="Gene3D" id="2.70.170.10">
    <property type="entry name" value="Neurotransmitter-gated ion-channel ligand-binding domain"/>
    <property type="match status" value="1"/>
</dbReference>
<feature type="transmembrane region" description="Helical" evidence="6">
    <location>
        <begin position="271"/>
        <end position="289"/>
    </location>
</feature>
<dbReference type="SUPFAM" id="SSF63712">
    <property type="entry name" value="Nicotinic receptor ligand binding domain-like"/>
    <property type="match status" value="1"/>
</dbReference>
<dbReference type="CDD" id="cd19051">
    <property type="entry name" value="LGIC_TM_cation"/>
    <property type="match status" value="1"/>
</dbReference>
<dbReference type="GeneID" id="110976432"/>
<dbReference type="InterPro" id="IPR038050">
    <property type="entry name" value="Neuro_actylchol_rec"/>
</dbReference>
<dbReference type="InterPro" id="IPR006202">
    <property type="entry name" value="Neur_chan_lig-bd"/>
</dbReference>
<dbReference type="OMA" id="ITHIYIP"/>
<evidence type="ECO:0000256" key="5">
    <source>
        <dbReference type="SAM" id="MobiDB-lite"/>
    </source>
</evidence>
<dbReference type="InterPro" id="IPR006201">
    <property type="entry name" value="Neur_channel"/>
</dbReference>
<evidence type="ECO:0000256" key="4">
    <source>
        <dbReference type="ARBA" id="ARBA00023136"/>
    </source>
</evidence>
<dbReference type="Proteomes" id="UP000694845">
    <property type="component" value="Unplaced"/>
</dbReference>
<gene>
    <name evidence="11 12" type="primary">LOC110976432</name>
</gene>
<evidence type="ECO:0000259" key="9">
    <source>
        <dbReference type="Pfam" id="PF02932"/>
    </source>
</evidence>
<feature type="region of interest" description="Disordered" evidence="5">
    <location>
        <begin position="358"/>
        <end position="378"/>
    </location>
</feature>
<keyword evidence="7" id="KW-0732">Signal</keyword>
<keyword evidence="3 6" id="KW-1133">Transmembrane helix</keyword>
<feature type="transmembrane region" description="Helical" evidence="6">
    <location>
        <begin position="309"/>
        <end position="328"/>
    </location>
</feature>
<accession>A0A8B7XWY2</accession>
<dbReference type="RefSeq" id="XP_022085385.1">
    <property type="nucleotide sequence ID" value="XM_022229693.1"/>
</dbReference>
<evidence type="ECO:0000313" key="11">
    <source>
        <dbReference type="RefSeq" id="XP_022085384.1"/>
    </source>
</evidence>
<dbReference type="RefSeq" id="XP_022085384.1">
    <property type="nucleotide sequence ID" value="XM_022229692.1"/>
</dbReference>